<name>A0A6G1IAZ5_9PEZI</name>
<dbReference type="Gene3D" id="3.40.50.720">
    <property type="entry name" value="NAD(P)-binding Rossmann-like Domain"/>
    <property type="match status" value="1"/>
</dbReference>
<dbReference type="InterPro" id="IPR042099">
    <property type="entry name" value="ANL_N_sf"/>
</dbReference>
<dbReference type="InterPro" id="IPR010080">
    <property type="entry name" value="Thioester_reductase-like_dom"/>
</dbReference>
<evidence type="ECO:0000256" key="12">
    <source>
        <dbReference type="ARBA" id="ARBA00023154"/>
    </source>
</evidence>
<dbReference type="InterPro" id="IPR010071">
    <property type="entry name" value="AA_adenyl_dom"/>
</dbReference>
<dbReference type="PROSITE" id="PS00455">
    <property type="entry name" value="AMP_BINDING"/>
    <property type="match status" value="1"/>
</dbReference>
<keyword evidence="20" id="KW-1185">Reference proteome</keyword>
<dbReference type="InterPro" id="IPR014397">
    <property type="entry name" value="Lys2"/>
</dbReference>
<dbReference type="Gene3D" id="1.10.1200.10">
    <property type="entry name" value="ACP-like"/>
    <property type="match status" value="1"/>
</dbReference>
<organism evidence="19 20">
    <name type="scientific">Trichodelitschia bisporula</name>
    <dbReference type="NCBI Taxonomy" id="703511"/>
    <lineage>
        <taxon>Eukaryota</taxon>
        <taxon>Fungi</taxon>
        <taxon>Dikarya</taxon>
        <taxon>Ascomycota</taxon>
        <taxon>Pezizomycotina</taxon>
        <taxon>Dothideomycetes</taxon>
        <taxon>Dothideomycetes incertae sedis</taxon>
        <taxon>Phaeotrichales</taxon>
        <taxon>Phaeotrichaceae</taxon>
        <taxon>Trichodelitschia</taxon>
    </lineage>
</organism>
<dbReference type="CDD" id="cd05235">
    <property type="entry name" value="SDR_e1"/>
    <property type="match status" value="1"/>
</dbReference>
<sequence>MSPSQHVGLPDPTADLHWDDFRGPIQHFFDKNAAAHPDRLCIIETASATSSRREFTYRQIHEAANILANHLINNGVQKGEVVMCYAYRGVDLAIAIMGILKAGAAFSVIDPLYPPDRQIIYLDVAQPRALIIIKKATREAGPLDTSVRKFIDENLKLRTEIPALELKDDGSLLSGNAIDGKDPFIGPKPESLQNPDVEIGPDDTPTLSFTSGSEGRPKGVAGRHYSLPKYFPWMAERFSLSENDRFTMLSGIAHDPIQRDVFTPLFLGATLLIPSRDDIMHEKLAQWMRREGATVSHLTPAMGQILVGGASTTIPSLNRVFFVGDLLLKRDCRKLQDLAPNVYIVNMYGTTETQRSVSYFEVPSKASDPSFLDSMPDVIPAGQGMQHVQLLVVDRKDRTKTCDFGIIGEIYVRAGGLANGYLGLEDLTNAKFVTNWFVEPNKWEKLYDEALLAKEPWRKTFKIRDRLYRTGDLGKYMQDGNVAVVGRADDQVKIRGFRIELGEIDTHLSRHELIRENVTLVRRDKDEELTLVSYFVPEMAKWKEWLQQKGRTELVVPDDGSMEGLLKRFEGLRHEIREYLKGKLPSYAVPTVLVPLIKMPLTPNGKVDKRALPFPEPAQLRSAMRRPSYDQTTLSETEKAVANIWARHLTNVVSARTIAPEDSFFDLGGHSLIAQYLLLDVTKQFPGANVSLSTLFQYPTLRSFSAELDRLQDPIGYRMDTVDEVNDVPEQEEYYSNDVNILAGQLPTKFPSASLSRSGAKTVFLTGGTGFLGSHIIDQLVRDKTNFGRIIVHVRAKSAEDGLQRLKNTCIAYGLTIDDRIECVCGDLSRPLLGVSKSNWDTFSKEVDIIIHNGARVHWVLDYATLRPPNVLSTVELLQLCATGKAKQMIFVSSTSVLDTEYYLDPAAGGHASRGFPLSEDDDLMGSAKGLPSGYGQSKWVCEGLLRDAGRRGLRGAIVRPGYVTGESKRGTTVTDDFLVRILKGCIQLASYPDLGRNNYINMMPVDWVARICVAAAASPPERLSVLNATNRSTTFGEYLSALATFGYDVKKRPYDIWKTNLQKYVANTVEKKLPEHALLPLYHLAVTDLPNDSKSPALDDLKAKATLRRYLGTTGEDIRSAGAVTEELVGLYVSYLCEVGFLPHPESGVGVALPKVELTAKQSEALARVGGRGAVA</sequence>
<dbReference type="EC" id="1.2.1.31" evidence="6"/>
<dbReference type="Gene3D" id="3.40.50.12780">
    <property type="entry name" value="N-terminal domain of ligase-like"/>
    <property type="match status" value="1"/>
</dbReference>
<protein>
    <recommendedName>
        <fullName evidence="14">Alpha-aminoadipate reductase</fullName>
        <ecNumber evidence="6">1.2.1.31</ecNumber>
        <ecNumber evidence="5">1.2.1.95</ecNumber>
    </recommendedName>
    <alternativeName>
        <fullName evidence="13">L-aminoadipate-semialdehyde dehydrogenase</fullName>
    </alternativeName>
</protein>
<evidence type="ECO:0000256" key="16">
    <source>
        <dbReference type="ARBA" id="ARBA00048414"/>
    </source>
</evidence>
<dbReference type="Pfam" id="PF07993">
    <property type="entry name" value="NAD_binding_4"/>
    <property type="match status" value="1"/>
</dbReference>
<dbReference type="NCBIfam" id="TIGR01746">
    <property type="entry name" value="Thioester-redct"/>
    <property type="match status" value="1"/>
</dbReference>
<dbReference type="Pfam" id="PF00550">
    <property type="entry name" value="PP-binding"/>
    <property type="match status" value="1"/>
</dbReference>
<evidence type="ECO:0000256" key="14">
    <source>
        <dbReference type="ARBA" id="ARBA00032195"/>
    </source>
</evidence>
<evidence type="ECO:0000256" key="6">
    <source>
        <dbReference type="ARBA" id="ARBA00013073"/>
    </source>
</evidence>
<dbReference type="SUPFAM" id="SSF51735">
    <property type="entry name" value="NAD(P)-binding Rossmann-fold domains"/>
    <property type="match status" value="1"/>
</dbReference>
<dbReference type="InterPro" id="IPR036736">
    <property type="entry name" value="ACP-like_sf"/>
</dbReference>
<evidence type="ECO:0000256" key="11">
    <source>
        <dbReference type="ARBA" id="ARBA00023002"/>
    </source>
</evidence>
<dbReference type="Pfam" id="PF00501">
    <property type="entry name" value="AMP-binding"/>
    <property type="match status" value="1"/>
</dbReference>
<keyword evidence="12" id="KW-0457">Lysine biosynthesis</keyword>
<comment type="similarity">
    <text evidence="4">Belongs to the ATP-dependent AMP-binding enzyme family.</text>
</comment>
<dbReference type="PANTHER" id="PTHR44845:SF1">
    <property type="entry name" value="L-2-AMINOADIPATE REDUCTASE"/>
    <property type="match status" value="1"/>
</dbReference>
<evidence type="ECO:0000256" key="1">
    <source>
        <dbReference type="ARBA" id="ARBA00001957"/>
    </source>
</evidence>
<evidence type="ECO:0000256" key="10">
    <source>
        <dbReference type="ARBA" id="ARBA00022857"/>
    </source>
</evidence>
<evidence type="ECO:0000259" key="18">
    <source>
        <dbReference type="PROSITE" id="PS50075"/>
    </source>
</evidence>
<dbReference type="EMBL" id="ML996687">
    <property type="protein sequence ID" value="KAF2405155.1"/>
    <property type="molecule type" value="Genomic_DNA"/>
</dbReference>
<dbReference type="PIRSF" id="PIRSF001617">
    <property type="entry name" value="Alpha-AR"/>
    <property type="match status" value="1"/>
</dbReference>
<dbReference type="InterPro" id="IPR020845">
    <property type="entry name" value="AMP-binding_CS"/>
</dbReference>
<comment type="pathway">
    <text evidence="3">Amino-acid biosynthesis; L-lysine biosynthesis via AAA pathway; L-lysine from L-alpha-aminoadipate (fungal route): step 1/3.</text>
</comment>
<dbReference type="Gene3D" id="3.30.300.30">
    <property type="match status" value="1"/>
</dbReference>
<dbReference type="NCBIfam" id="TIGR01733">
    <property type="entry name" value="AA-adenyl-dom"/>
    <property type="match status" value="1"/>
</dbReference>
<dbReference type="GO" id="GO:0019878">
    <property type="term" value="P:lysine biosynthetic process via aminoadipic acid"/>
    <property type="evidence" value="ECO:0007669"/>
    <property type="project" value="UniProtKB-UniPathway"/>
</dbReference>
<keyword evidence="7" id="KW-0596">Phosphopantetheine</keyword>
<gene>
    <name evidence="19" type="ORF">EJ06DRAFT_525702</name>
</gene>
<dbReference type="InterPro" id="IPR045851">
    <property type="entry name" value="AMP-bd_C_sf"/>
</dbReference>
<evidence type="ECO:0000313" key="19">
    <source>
        <dbReference type="EMBL" id="KAF2405155.1"/>
    </source>
</evidence>
<evidence type="ECO:0000256" key="17">
    <source>
        <dbReference type="ARBA" id="ARBA00049537"/>
    </source>
</evidence>
<dbReference type="AlphaFoldDB" id="A0A6G1IAZ5"/>
<dbReference type="EC" id="1.2.1.95" evidence="5"/>
<keyword evidence="11" id="KW-0560">Oxidoreductase</keyword>
<evidence type="ECO:0000256" key="7">
    <source>
        <dbReference type="ARBA" id="ARBA00022450"/>
    </source>
</evidence>
<evidence type="ECO:0000256" key="3">
    <source>
        <dbReference type="ARBA" id="ARBA00004827"/>
    </source>
</evidence>
<dbReference type="SUPFAM" id="SSF56801">
    <property type="entry name" value="Acetyl-CoA synthetase-like"/>
    <property type="match status" value="1"/>
</dbReference>
<comment type="catalytic activity">
    <reaction evidence="16">
        <text>(S)-2-amino-6-oxohexanoate + NAD(+) + H2O = L-2-aminoadipate + NADH + 2 H(+)</text>
        <dbReference type="Rhea" id="RHEA:12308"/>
        <dbReference type="ChEBI" id="CHEBI:15377"/>
        <dbReference type="ChEBI" id="CHEBI:15378"/>
        <dbReference type="ChEBI" id="CHEBI:57540"/>
        <dbReference type="ChEBI" id="CHEBI:57945"/>
        <dbReference type="ChEBI" id="CHEBI:58321"/>
        <dbReference type="ChEBI" id="CHEBI:58672"/>
        <dbReference type="EC" id="1.2.1.31"/>
    </reaction>
</comment>
<dbReference type="PROSITE" id="PS50075">
    <property type="entry name" value="CARRIER"/>
    <property type="match status" value="1"/>
</dbReference>
<dbReference type="InterPro" id="IPR013120">
    <property type="entry name" value="FAR_NAD-bd"/>
</dbReference>
<evidence type="ECO:0000256" key="8">
    <source>
        <dbReference type="ARBA" id="ARBA00022553"/>
    </source>
</evidence>
<dbReference type="InterPro" id="IPR000873">
    <property type="entry name" value="AMP-dep_synth/lig_dom"/>
</dbReference>
<accession>A0A6G1IAZ5</accession>
<dbReference type="UniPathway" id="UPA00033">
    <property type="reaction ID" value="UER00032"/>
</dbReference>
<feature type="domain" description="Carrier" evidence="18">
    <location>
        <begin position="632"/>
        <end position="712"/>
    </location>
</feature>
<comment type="catalytic activity">
    <reaction evidence="17">
        <text>(S)-2-amino-6-oxohexanoate + NADP(+) + H2O = L-2-aminoadipate + NADPH + 2 H(+)</text>
        <dbReference type="Rhea" id="RHEA:12304"/>
        <dbReference type="ChEBI" id="CHEBI:15377"/>
        <dbReference type="ChEBI" id="CHEBI:15378"/>
        <dbReference type="ChEBI" id="CHEBI:57783"/>
        <dbReference type="ChEBI" id="CHEBI:58321"/>
        <dbReference type="ChEBI" id="CHEBI:58349"/>
        <dbReference type="ChEBI" id="CHEBI:58672"/>
        <dbReference type="EC" id="1.2.1.31"/>
    </reaction>
</comment>
<keyword evidence="10" id="KW-0521">NADP</keyword>
<comment type="cofactor">
    <cofactor evidence="1">
        <name>pantetheine 4'-phosphate</name>
        <dbReference type="ChEBI" id="CHEBI:47942"/>
    </cofactor>
</comment>
<dbReference type="SUPFAM" id="SSF47336">
    <property type="entry name" value="ACP-like"/>
    <property type="match status" value="1"/>
</dbReference>
<dbReference type="PANTHER" id="PTHR44845">
    <property type="entry name" value="CARRIER DOMAIN-CONTAINING PROTEIN"/>
    <property type="match status" value="1"/>
</dbReference>
<comment type="function">
    <text evidence="2">Catalyzes the activation of alpha-aminoadipate by ATP-dependent adenylation and the reduction of activated alpha-aminoadipate by NADPH. The activated alpha-aminoadipate is bound to the phosphopantheinyl group of the enzyme itself before it is reduced to (S)-2-amino-6-oxohexanoate.</text>
</comment>
<dbReference type="NCBIfam" id="TIGR03443">
    <property type="entry name" value="alpha_am_amid"/>
    <property type="match status" value="1"/>
</dbReference>
<dbReference type="OrthoDB" id="329835at2759"/>
<keyword evidence="9" id="KW-0028">Amino-acid biosynthesis</keyword>
<comment type="catalytic activity">
    <reaction evidence="15">
        <text>(S)-2-amino-6-oxohexanoate + AMP + diphosphate + NADP(+) = L-2-aminoadipate + ATP + NADPH + H(+)</text>
        <dbReference type="Rhea" id="RHEA:46936"/>
        <dbReference type="ChEBI" id="CHEBI:15378"/>
        <dbReference type="ChEBI" id="CHEBI:30616"/>
        <dbReference type="ChEBI" id="CHEBI:33019"/>
        <dbReference type="ChEBI" id="CHEBI:57783"/>
        <dbReference type="ChEBI" id="CHEBI:58321"/>
        <dbReference type="ChEBI" id="CHEBI:58349"/>
        <dbReference type="ChEBI" id="CHEBI:58672"/>
        <dbReference type="ChEBI" id="CHEBI:456215"/>
        <dbReference type="EC" id="1.2.1.95"/>
    </reaction>
</comment>
<evidence type="ECO:0000256" key="2">
    <source>
        <dbReference type="ARBA" id="ARBA00003499"/>
    </source>
</evidence>
<proteinExistence type="inferred from homology"/>
<evidence type="ECO:0000256" key="4">
    <source>
        <dbReference type="ARBA" id="ARBA00006432"/>
    </source>
</evidence>
<evidence type="ECO:0000256" key="13">
    <source>
        <dbReference type="ARBA" id="ARBA00031335"/>
    </source>
</evidence>
<reference evidence="19" key="1">
    <citation type="journal article" date="2020" name="Stud. Mycol.">
        <title>101 Dothideomycetes genomes: a test case for predicting lifestyles and emergence of pathogens.</title>
        <authorList>
            <person name="Haridas S."/>
            <person name="Albert R."/>
            <person name="Binder M."/>
            <person name="Bloem J."/>
            <person name="Labutti K."/>
            <person name="Salamov A."/>
            <person name="Andreopoulos B."/>
            <person name="Baker S."/>
            <person name="Barry K."/>
            <person name="Bills G."/>
            <person name="Bluhm B."/>
            <person name="Cannon C."/>
            <person name="Castanera R."/>
            <person name="Culley D."/>
            <person name="Daum C."/>
            <person name="Ezra D."/>
            <person name="Gonzalez J."/>
            <person name="Henrissat B."/>
            <person name="Kuo A."/>
            <person name="Liang C."/>
            <person name="Lipzen A."/>
            <person name="Lutzoni F."/>
            <person name="Magnuson J."/>
            <person name="Mondo S."/>
            <person name="Nolan M."/>
            <person name="Ohm R."/>
            <person name="Pangilinan J."/>
            <person name="Park H.-J."/>
            <person name="Ramirez L."/>
            <person name="Alfaro M."/>
            <person name="Sun H."/>
            <person name="Tritt A."/>
            <person name="Yoshinaga Y."/>
            <person name="Zwiers L.-H."/>
            <person name="Turgeon B."/>
            <person name="Goodwin S."/>
            <person name="Spatafora J."/>
            <person name="Crous P."/>
            <person name="Grigoriev I."/>
        </authorList>
    </citation>
    <scope>NUCLEOTIDE SEQUENCE</scope>
    <source>
        <strain evidence="19">CBS 262.69</strain>
    </source>
</reference>
<evidence type="ECO:0000256" key="5">
    <source>
        <dbReference type="ARBA" id="ARBA00012913"/>
    </source>
</evidence>
<dbReference type="GO" id="GO:0004043">
    <property type="term" value="F:L-aminoadipate-semialdehyde dehydrogenase [NAD(P)+] activity"/>
    <property type="evidence" value="ECO:0007669"/>
    <property type="project" value="UniProtKB-EC"/>
</dbReference>
<evidence type="ECO:0000256" key="15">
    <source>
        <dbReference type="ARBA" id="ARBA00048260"/>
    </source>
</evidence>
<dbReference type="InterPro" id="IPR036291">
    <property type="entry name" value="NAD(P)-bd_dom_sf"/>
</dbReference>
<evidence type="ECO:0000313" key="20">
    <source>
        <dbReference type="Proteomes" id="UP000799640"/>
    </source>
</evidence>
<keyword evidence="8" id="KW-0597">Phosphoprotein</keyword>
<dbReference type="Proteomes" id="UP000799640">
    <property type="component" value="Unassembled WGS sequence"/>
</dbReference>
<evidence type="ECO:0000256" key="9">
    <source>
        <dbReference type="ARBA" id="ARBA00022605"/>
    </source>
</evidence>
<dbReference type="InterPro" id="IPR009081">
    <property type="entry name" value="PP-bd_ACP"/>
</dbReference>